<dbReference type="EMBL" id="BAAARV010000020">
    <property type="protein sequence ID" value="GAA2340931.1"/>
    <property type="molecule type" value="Genomic_DNA"/>
</dbReference>
<keyword evidence="1" id="KW-0547">Nucleotide-binding</keyword>
<dbReference type="Gene3D" id="3.40.50.300">
    <property type="entry name" value="P-loop containing nucleotide triphosphate hydrolases"/>
    <property type="match status" value="1"/>
</dbReference>
<accession>A0ABP5SXI1</accession>
<dbReference type="PANTHER" id="PTHR30121:SF6">
    <property type="entry name" value="SLR6007 PROTEIN"/>
    <property type="match status" value="1"/>
</dbReference>
<organism evidence="1 2">
    <name type="scientific">Dactylosporangium salmoneum</name>
    <dbReference type="NCBI Taxonomy" id="53361"/>
    <lineage>
        <taxon>Bacteria</taxon>
        <taxon>Bacillati</taxon>
        <taxon>Actinomycetota</taxon>
        <taxon>Actinomycetes</taxon>
        <taxon>Micromonosporales</taxon>
        <taxon>Micromonosporaceae</taxon>
        <taxon>Dactylosporangium</taxon>
    </lineage>
</organism>
<dbReference type="InterPro" id="IPR027417">
    <property type="entry name" value="P-loop_NTPase"/>
</dbReference>
<dbReference type="Proteomes" id="UP001501444">
    <property type="component" value="Unassembled WGS sequence"/>
</dbReference>
<dbReference type="InterPro" id="IPR051162">
    <property type="entry name" value="T4SS_component"/>
</dbReference>
<proteinExistence type="predicted"/>
<reference evidence="2" key="1">
    <citation type="journal article" date="2019" name="Int. J. Syst. Evol. Microbiol.">
        <title>The Global Catalogue of Microorganisms (GCM) 10K type strain sequencing project: providing services to taxonomists for standard genome sequencing and annotation.</title>
        <authorList>
            <consortium name="The Broad Institute Genomics Platform"/>
            <consortium name="The Broad Institute Genome Sequencing Center for Infectious Disease"/>
            <person name="Wu L."/>
            <person name="Ma J."/>
        </authorList>
    </citation>
    <scope>NUCLEOTIDE SEQUENCE [LARGE SCALE GENOMIC DNA]</scope>
    <source>
        <strain evidence="2">JCM 3272</strain>
    </source>
</reference>
<evidence type="ECO:0000313" key="1">
    <source>
        <dbReference type="EMBL" id="GAA2340931.1"/>
    </source>
</evidence>
<name>A0ABP5SXI1_9ACTN</name>
<keyword evidence="2" id="KW-1185">Reference proteome</keyword>
<dbReference type="SUPFAM" id="SSF52540">
    <property type="entry name" value="P-loop containing nucleoside triphosphate hydrolases"/>
    <property type="match status" value="1"/>
</dbReference>
<keyword evidence="1" id="KW-0067">ATP-binding</keyword>
<dbReference type="PANTHER" id="PTHR30121">
    <property type="entry name" value="UNCHARACTERIZED PROTEIN YJGR-RELATED"/>
    <property type="match status" value="1"/>
</dbReference>
<dbReference type="GO" id="GO:0005524">
    <property type="term" value="F:ATP binding"/>
    <property type="evidence" value="ECO:0007669"/>
    <property type="project" value="UniProtKB-KW"/>
</dbReference>
<evidence type="ECO:0000313" key="2">
    <source>
        <dbReference type="Proteomes" id="UP001501444"/>
    </source>
</evidence>
<comment type="caution">
    <text evidence="1">The sequence shown here is derived from an EMBL/GenBank/DDBJ whole genome shotgun (WGS) entry which is preliminary data.</text>
</comment>
<sequence>MEEESATASGPVVGRVLGTADATPLTFWVAVEDGAYLQLDDVVVTERDLPEHDPVTIAGVVTAVRARHEGVVFDSDVFLVADGTLPATIQEAAEITTTRVDPEVYVPPTPGALVHRAQGDARAGALYFDRMERTIPMGFGRDGAPMFLNADFLDGSRGAHVSISGISGVATKTSFATFLLYSVFRSGVLGGAGETANTRALIFNVKGEDLLFLDHPNARLDRATEDAYARLGLVAGPFPDVRVYAPPRAGDSSGTPDVSSRLSGVDAFYWTLAEFCSDRLLPYVFADADDERQQYTMVVHSVTAHLAKIAQPAEGGVAVDGVRLNSYSDLVDHLVEQLNDDATRGAWAGSAVGLGTVNAFARRLIGSKKDLSRLIRGDLATRKPHQINTSESAQVTVVDLHNLPDRAQRFVVGVTLRTEFERKEKAGTAKPLLFVVLDELNKYAPREGSSPIKEVLLDIAERGRSLGVVLIGAQQTASEVERRIVANSAIRVVGRLDPAEASRPEYGFLPPAQRQRALLAKPGTMFVSQPEIPVPLCIEFPFPSWATRPAEAGPPPSSTLRSIAQHATDPFAVVARVGAGGVSDDDIPF</sequence>
<dbReference type="RefSeq" id="WP_344612410.1">
    <property type="nucleotide sequence ID" value="NZ_BAAARV010000020.1"/>
</dbReference>
<gene>
    <name evidence="1" type="ORF">GCM10010170_024090</name>
</gene>
<protein>
    <submittedName>
        <fullName evidence="1">ATP-binding protein</fullName>
    </submittedName>
</protein>